<evidence type="ECO:0000256" key="2">
    <source>
        <dbReference type="ARBA" id="ARBA00023002"/>
    </source>
</evidence>
<dbReference type="RefSeq" id="WP_094856487.1">
    <property type="nucleotide sequence ID" value="NZ_NEVM01000005.1"/>
</dbReference>
<dbReference type="InterPro" id="IPR016162">
    <property type="entry name" value="Ald_DH_N"/>
</dbReference>
<dbReference type="PANTHER" id="PTHR43353:SF5">
    <property type="entry name" value="SUCCINATE-SEMIALDEHYDE DEHYDROGENASE, MITOCHONDRIAL"/>
    <property type="match status" value="1"/>
</dbReference>
<dbReference type="GO" id="GO:0004777">
    <property type="term" value="F:succinate-semialdehyde dehydrogenase (NAD+) activity"/>
    <property type="evidence" value="ECO:0007669"/>
    <property type="project" value="TreeGrafter"/>
</dbReference>
<keyword evidence="5" id="KW-1185">Reference proteome</keyword>
<evidence type="ECO:0000256" key="1">
    <source>
        <dbReference type="ARBA" id="ARBA00009986"/>
    </source>
</evidence>
<dbReference type="OrthoDB" id="6187633at2"/>
<keyword evidence="2" id="KW-0560">Oxidoreductase</keyword>
<dbReference type="Gene3D" id="3.40.309.10">
    <property type="entry name" value="Aldehyde Dehydrogenase, Chain A, domain 2"/>
    <property type="match status" value="1"/>
</dbReference>
<dbReference type="InterPro" id="IPR016161">
    <property type="entry name" value="Ald_DH/histidinol_DH"/>
</dbReference>
<dbReference type="InterPro" id="IPR050740">
    <property type="entry name" value="Aldehyde_DH_Superfamily"/>
</dbReference>
<evidence type="ECO:0000259" key="3">
    <source>
        <dbReference type="Pfam" id="PF00171"/>
    </source>
</evidence>
<dbReference type="Gene3D" id="3.40.605.10">
    <property type="entry name" value="Aldehyde Dehydrogenase, Chain A, domain 1"/>
    <property type="match status" value="1"/>
</dbReference>
<comment type="similarity">
    <text evidence="1">Belongs to the aldehyde dehydrogenase family.</text>
</comment>
<gene>
    <name evidence="4" type="ORF">CAL29_30050</name>
</gene>
<dbReference type="EMBL" id="NEVM01000005">
    <property type="protein sequence ID" value="OZI32080.1"/>
    <property type="molecule type" value="Genomic_DNA"/>
</dbReference>
<dbReference type="PANTHER" id="PTHR43353">
    <property type="entry name" value="SUCCINATE-SEMIALDEHYDE DEHYDROGENASE, MITOCHONDRIAL"/>
    <property type="match status" value="1"/>
</dbReference>
<sequence length="477" mass="50625">MLAYPEVRMRIGNEWRSGQSTLPVLNPVDNTLLGTVPKASREDIADAVRAAAAGLSVWRRMDPGARSRIMIEAARLIRQRQEAIASAMTLEQGKTLAQSRQEVARACDIIEWDAEEGRRVYGRMLPAADGLRQMVMKQPVGIVAAFSPWNFPASSPARKVAGPLAAGCSVILKASEETPASAMMLIQAFVDAGTPDGVVNLVFGEPAEISATLIADPAVRMMTFTGSVPVGKQLAALAGKYMKPVLLELGGHCPVIVCDDADPRSVALASVAAKARNTGQVCVSPTRFFVHRTGFETFVEAFAAEAGKLRLGNGLDEETDMGPLANARRLQAIDELVQDAVGKGARLAAGGARVDRPGNFYPLTVLADVPAHARCVQEEPFGPLAIIQPYEQIEDAIAAANGLPYALAAYAFTHDADRAALLADELDCGTLSINHFVASTADTPFGGVKDSGYGREGGIEGVNSYTITKMVSHKTAR</sequence>
<comment type="caution">
    <text evidence="4">The sequence shown here is derived from an EMBL/GenBank/DDBJ whole genome shotgun (WGS) entry which is preliminary data.</text>
</comment>
<dbReference type="Proteomes" id="UP000216020">
    <property type="component" value="Unassembled WGS sequence"/>
</dbReference>
<protein>
    <submittedName>
        <fullName evidence="4">NAD-dependent succinate-semialdehyde dehydrogenase</fullName>
    </submittedName>
</protein>
<dbReference type="SUPFAM" id="SSF53720">
    <property type="entry name" value="ALDH-like"/>
    <property type="match status" value="1"/>
</dbReference>
<dbReference type="InterPro" id="IPR015590">
    <property type="entry name" value="Aldehyde_DH_dom"/>
</dbReference>
<dbReference type="FunFam" id="3.40.605.10:FF:000007">
    <property type="entry name" value="NAD/NADP-dependent betaine aldehyde dehydrogenase"/>
    <property type="match status" value="1"/>
</dbReference>
<dbReference type="InterPro" id="IPR016163">
    <property type="entry name" value="Ald_DH_C"/>
</dbReference>
<dbReference type="Pfam" id="PF00171">
    <property type="entry name" value="Aldedh"/>
    <property type="match status" value="1"/>
</dbReference>
<name>A0A261S5M6_9BORD</name>
<dbReference type="GO" id="GO:0009450">
    <property type="term" value="P:gamma-aminobutyric acid catabolic process"/>
    <property type="evidence" value="ECO:0007669"/>
    <property type="project" value="TreeGrafter"/>
</dbReference>
<accession>A0A261S5M6</accession>
<dbReference type="AlphaFoldDB" id="A0A261S5M6"/>
<organism evidence="4 5">
    <name type="scientific">Bordetella genomosp. 10</name>
    <dbReference type="NCBI Taxonomy" id="1416804"/>
    <lineage>
        <taxon>Bacteria</taxon>
        <taxon>Pseudomonadati</taxon>
        <taxon>Pseudomonadota</taxon>
        <taxon>Betaproteobacteria</taxon>
        <taxon>Burkholderiales</taxon>
        <taxon>Alcaligenaceae</taxon>
        <taxon>Bordetella</taxon>
    </lineage>
</organism>
<dbReference type="CDD" id="cd07103">
    <property type="entry name" value="ALDH_F5_SSADH_GabD"/>
    <property type="match status" value="1"/>
</dbReference>
<evidence type="ECO:0000313" key="4">
    <source>
        <dbReference type="EMBL" id="OZI32080.1"/>
    </source>
</evidence>
<reference evidence="5" key="1">
    <citation type="submission" date="2017-05" db="EMBL/GenBank/DDBJ databases">
        <title>Complete and WGS of Bordetella genogroups.</title>
        <authorList>
            <person name="Spilker T."/>
            <person name="Lipuma J."/>
        </authorList>
    </citation>
    <scope>NUCLEOTIDE SEQUENCE [LARGE SCALE GENOMIC DNA]</scope>
    <source>
        <strain evidence="5">AU16122</strain>
    </source>
</reference>
<evidence type="ECO:0000313" key="5">
    <source>
        <dbReference type="Proteomes" id="UP000216020"/>
    </source>
</evidence>
<proteinExistence type="inferred from homology"/>
<feature type="domain" description="Aldehyde dehydrogenase" evidence="3">
    <location>
        <begin position="15"/>
        <end position="471"/>
    </location>
</feature>